<dbReference type="Proteomes" id="UP000005096">
    <property type="component" value="Chromosome"/>
</dbReference>
<dbReference type="Pfam" id="PF11738">
    <property type="entry name" value="DUF3298"/>
    <property type="match status" value="1"/>
</dbReference>
<dbReference type="RefSeq" id="WP_006299641.1">
    <property type="nucleotide sequence ID" value="NZ_CM001022.1"/>
</dbReference>
<gene>
    <name evidence="2" type="ORF">Apau_0063</name>
</gene>
<evidence type="ECO:0000313" key="2">
    <source>
        <dbReference type="EMBL" id="EFQ22503.1"/>
    </source>
</evidence>
<dbReference type="Gene3D" id="3.30.565.40">
    <property type="entry name" value="Fervidobacterium nodosum Rt17-B1 like"/>
    <property type="match status" value="1"/>
</dbReference>
<dbReference type="Gene3D" id="3.90.640.20">
    <property type="entry name" value="Heat-shock cognate protein, ATPase"/>
    <property type="match status" value="1"/>
</dbReference>
<dbReference type="STRING" id="584708.Apau_0063"/>
<proteinExistence type="predicted"/>
<dbReference type="PaxDb" id="584708-Apau_0063"/>
<dbReference type="EMBL" id="CM001022">
    <property type="protein sequence ID" value="EFQ22503.1"/>
    <property type="molecule type" value="Genomic_DNA"/>
</dbReference>
<dbReference type="InterPro" id="IPR021729">
    <property type="entry name" value="DUF3298"/>
</dbReference>
<sequence length="248" mass="27598">MAHHKSTTRRILGGCLTALLLLGLTLPGAEAAGRARLRVLDLNLKTRVGTATIQYLRILGGVDTGVRKGLNTLFRKQALEKQEEEKTSFAETPEVLQNMKDRGWGPGSMERTVKVTRNRGGILSFTLTDSEYVPGMAHPNPGFGALTVDLATGETVRAEQVFLPQAAWRPAVDREVRRQFQASGKTLLPDVPFPAPEAYEKNFYLTDKPKRGVVFYWSYYDFTPYSEGLSTFFVPFDLLGDAVAPRFR</sequence>
<keyword evidence="3" id="KW-1185">Reference proteome</keyword>
<organism evidence="2 3">
    <name type="scientific">Aminomonas paucivorans DSM 12260</name>
    <dbReference type="NCBI Taxonomy" id="584708"/>
    <lineage>
        <taxon>Bacteria</taxon>
        <taxon>Thermotogati</taxon>
        <taxon>Synergistota</taxon>
        <taxon>Synergistia</taxon>
        <taxon>Synergistales</taxon>
        <taxon>Synergistaceae</taxon>
        <taxon>Aminomonas</taxon>
    </lineage>
</organism>
<accession>E3CW45</accession>
<evidence type="ECO:0000313" key="3">
    <source>
        <dbReference type="Proteomes" id="UP000005096"/>
    </source>
</evidence>
<evidence type="ECO:0000259" key="1">
    <source>
        <dbReference type="Pfam" id="PF11738"/>
    </source>
</evidence>
<feature type="domain" description="DUF3298" evidence="1">
    <location>
        <begin position="164"/>
        <end position="237"/>
    </location>
</feature>
<reference evidence="2 3" key="1">
    <citation type="journal article" date="2010" name="Stand. Genomic Sci.">
        <title>Non-contiguous finished genome sequence of Aminomonas paucivorans type strain (GLU-3).</title>
        <authorList>
            <person name="Pitluck S."/>
            <person name="Yasawong M."/>
            <person name="Held B."/>
            <person name="Lapidus A."/>
            <person name="Nolan M."/>
            <person name="Copeland A."/>
            <person name="Lucas S."/>
            <person name="Del Rio T.G."/>
            <person name="Tice H."/>
            <person name="Cheng J.F."/>
            <person name="Chertkov O."/>
            <person name="Goodwin L."/>
            <person name="Tapia R."/>
            <person name="Han C."/>
            <person name="Liolios K."/>
            <person name="Ivanova N."/>
            <person name="Mavromatis K."/>
            <person name="Ovchinnikova G."/>
            <person name="Pati A."/>
            <person name="Chen A."/>
            <person name="Palaniappan K."/>
            <person name="Land M."/>
            <person name="Hauser L."/>
            <person name="Chang Y.J."/>
            <person name="Jeffries C.D."/>
            <person name="Pukall R."/>
            <person name="Spring S."/>
            <person name="Rohde M."/>
            <person name="Sikorski J."/>
            <person name="Goker M."/>
            <person name="Woyke T."/>
            <person name="Bristow J."/>
            <person name="Eisen J.A."/>
            <person name="Markowitz V."/>
            <person name="Hugenholtz P."/>
            <person name="Kyrpides N.C."/>
            <person name="Klenk H.P."/>
        </authorList>
    </citation>
    <scope>NUCLEOTIDE SEQUENCE [LARGE SCALE GENOMIC DNA]</scope>
    <source>
        <strain evidence="2 3">DSM 12260</strain>
    </source>
</reference>
<dbReference type="InterPro" id="IPR037126">
    <property type="entry name" value="PdaC/RsiV-like_sf"/>
</dbReference>
<protein>
    <recommendedName>
        <fullName evidence="1">DUF3298 domain-containing protein</fullName>
    </recommendedName>
</protein>
<dbReference type="AlphaFoldDB" id="E3CW45"/>
<name>E3CW45_9BACT</name>
<dbReference type="HOGENOM" id="CLU_1174977_0_0_0"/>
<dbReference type="eggNOG" id="ENOG5033KD2">
    <property type="taxonomic scope" value="Bacteria"/>
</dbReference>